<organism evidence="1 2">
    <name type="scientific">Gigaspora margarita</name>
    <dbReference type="NCBI Taxonomy" id="4874"/>
    <lineage>
        <taxon>Eukaryota</taxon>
        <taxon>Fungi</taxon>
        <taxon>Fungi incertae sedis</taxon>
        <taxon>Mucoromycota</taxon>
        <taxon>Glomeromycotina</taxon>
        <taxon>Glomeromycetes</taxon>
        <taxon>Diversisporales</taxon>
        <taxon>Gigasporaceae</taxon>
        <taxon>Gigaspora</taxon>
    </lineage>
</organism>
<sequence>MSDHKCASPVPDMEIILFGLSGTTLLPNPEIEYLYALGLFDSPEIAETIPLLKAKREYLEALEILEPIPQFHQTNIISSGCELLDDYYQVEIEKESIYAQDPINTLGVLREQIINIFNNHFDLTHGFKTQLYLKGKMKDNSEIDYKEVLFKNKAVVITAKENIPRIVDELIWDNENQIETYVVNSSGWVYEILEEVNIEMPIYVPLTAKDLYLALYHQEQPQNQNPYLGELNFNGIQFSVKADNNTIEKLLLITGDDPKIGELALHYCLIQGRDGHQTHDPKIDAQHMEDCERINTPVQRTRYEQMLDAPFTCTADAETLSTLIEKNQGSKTIAIQEYKVILFDYIIRCSNSKSKVLVKIRGNDPAREFIKAIEKEAEKCQDFFAGGKINLNLSKEYKKLLCLKHYLKGLYLAHRKDALGVDIGIIYHLANTIYYKFDAHLISQAMGQVSKEKISTIPHNIENYLSLDIRNQRYMNSLQLIPGFLDSYISNLEAEPCKEKVDKDRKSLNLLYKKPDHLYRINSNRCFAYPERFSTTREYEPKERDDLIIPEETPDLFNKISKCKIPDDADKDYILEVDIDYSYKLYKAHTLYSLAPKNIEISKEKMSKYRQEIINNLRHYTKTKKLVSNLNNKKKYIVYYQALQFYIKQEMLLTKIHRAIEFNQSPWMKPFIEKLARSRALAKNDFEKNMYKLLERESKKFKKLVADPSYKSYRILAENLVGISCHQSKARLSKPIFIGMTVLDENNVEVVYTDTDLLILLIQIANVYKDMAEMHKHFDLSNYKPEHSIYKALRKEKISLNKKVPGKFKNESCDHRSKGVQKVVVKKNLTNDMYEDCLKS</sequence>
<dbReference type="EMBL" id="CAJVQB010000029">
    <property type="protein sequence ID" value="CAG8459599.1"/>
    <property type="molecule type" value="Genomic_DNA"/>
</dbReference>
<dbReference type="InterPro" id="IPR043502">
    <property type="entry name" value="DNA/RNA_pol_sf"/>
</dbReference>
<protein>
    <submittedName>
        <fullName evidence="1">35483_t:CDS:1</fullName>
    </submittedName>
</protein>
<accession>A0ABM8VVW2</accession>
<name>A0ABM8VVW2_GIGMA</name>
<gene>
    <name evidence="1" type="ORF">GMARGA_LOCUS238</name>
</gene>
<evidence type="ECO:0000313" key="1">
    <source>
        <dbReference type="EMBL" id="CAG8459599.1"/>
    </source>
</evidence>
<proteinExistence type="predicted"/>
<keyword evidence="2" id="KW-1185">Reference proteome</keyword>
<evidence type="ECO:0000313" key="2">
    <source>
        <dbReference type="Proteomes" id="UP000789901"/>
    </source>
</evidence>
<dbReference type="SUPFAM" id="SSF56672">
    <property type="entry name" value="DNA/RNA polymerases"/>
    <property type="match status" value="1"/>
</dbReference>
<dbReference type="Proteomes" id="UP000789901">
    <property type="component" value="Unassembled WGS sequence"/>
</dbReference>
<comment type="caution">
    <text evidence="1">The sequence shown here is derived from an EMBL/GenBank/DDBJ whole genome shotgun (WGS) entry which is preliminary data.</text>
</comment>
<reference evidence="1 2" key="1">
    <citation type="submission" date="2021-06" db="EMBL/GenBank/DDBJ databases">
        <authorList>
            <person name="Kallberg Y."/>
            <person name="Tangrot J."/>
            <person name="Rosling A."/>
        </authorList>
    </citation>
    <scope>NUCLEOTIDE SEQUENCE [LARGE SCALE GENOMIC DNA]</scope>
    <source>
        <strain evidence="1 2">120-4 pot B 10/14</strain>
    </source>
</reference>